<evidence type="ECO:0000256" key="18">
    <source>
        <dbReference type="ARBA" id="ARBA00067750"/>
    </source>
</evidence>
<dbReference type="SUPFAM" id="SSF53223">
    <property type="entry name" value="Aminoacid dehydrogenase-like, N-terminal domain"/>
    <property type="match status" value="1"/>
</dbReference>
<reference evidence="23" key="2">
    <citation type="submission" date="2025-08" db="UniProtKB">
        <authorList>
            <consortium name="Ensembl"/>
        </authorList>
    </citation>
    <scope>IDENTIFICATION</scope>
</reference>
<dbReference type="GO" id="GO:0008083">
    <property type="term" value="F:growth factor activity"/>
    <property type="evidence" value="ECO:0007669"/>
    <property type="project" value="UniProtKB-KW"/>
</dbReference>
<dbReference type="InterPro" id="IPR020631">
    <property type="entry name" value="THF_DH/CycHdrlase_NAD-bd_dom"/>
</dbReference>
<evidence type="ECO:0000256" key="8">
    <source>
        <dbReference type="ARBA" id="ARBA00022801"/>
    </source>
</evidence>
<dbReference type="SUPFAM" id="SSF57196">
    <property type="entry name" value="EGF/Laminin"/>
    <property type="match status" value="1"/>
</dbReference>
<evidence type="ECO:0000256" key="13">
    <source>
        <dbReference type="ARBA" id="ARBA00023157"/>
    </source>
</evidence>
<dbReference type="InterPro" id="IPR000742">
    <property type="entry name" value="EGF"/>
</dbReference>
<dbReference type="SUPFAM" id="SSF51735">
    <property type="entry name" value="NAD(P)-binding Rossmann-fold domains"/>
    <property type="match status" value="1"/>
</dbReference>
<keyword evidence="5" id="KW-0554">One-carbon metabolism</keyword>
<dbReference type="Pfam" id="PF00763">
    <property type="entry name" value="THF_DHG_CYH"/>
    <property type="match status" value="1"/>
</dbReference>
<evidence type="ECO:0000256" key="21">
    <source>
        <dbReference type="SAM" id="Phobius"/>
    </source>
</evidence>
<evidence type="ECO:0000256" key="17">
    <source>
        <dbReference type="ARBA" id="ARBA00053770"/>
    </source>
</evidence>
<sequence>MTVVARGFWLLRGRLGRVSALSRSAVSPFAAPGPAGQAFRGFRSGGVRYDAIIISGTEMAKQIQKEIQHGVDSWVSLGNRRPHLSIILVGDNPASHTYVRRKIKAAAAVGICSEIILKPKDVSQEELLDITDQLNADPRVSGILVQLPLPDHMDERTVCNGISPEKDVDGFHIINIGRLCLDQHSLIPATASAVWEIIRRTGIETFGKNVVVAGRSKNVGMPIAMLLHTDGEHERPGGDATVTIAHRYTPKEQLKIHTLLADVIIVAAGVPKLITSDMVKEGAAVIDVGINYVHDPTTGKTKLVGDVDFEAMTALTGEAARTISPPVTTQQSNWTVNKTEADYTEVPIALKFSHPCLEDHHSYCINGVCAFHHELEKAICRCFTGYTGERCEHLTLTSYAVDSYEKYIAIGIGVGLLLSGFLVIFYCYIRKRYLKLKSPYICSGGRPL</sequence>
<evidence type="ECO:0000256" key="16">
    <source>
        <dbReference type="ARBA" id="ARBA00036357"/>
    </source>
</evidence>
<evidence type="ECO:0000256" key="3">
    <source>
        <dbReference type="ARBA" id="ARBA00012776"/>
    </source>
</evidence>
<feature type="transmembrane region" description="Helical" evidence="21">
    <location>
        <begin position="407"/>
        <end position="429"/>
    </location>
</feature>
<dbReference type="PROSITE" id="PS00022">
    <property type="entry name" value="EGF_1"/>
    <property type="match status" value="1"/>
</dbReference>
<dbReference type="InterPro" id="IPR036291">
    <property type="entry name" value="NAD(P)-bd_dom_sf"/>
</dbReference>
<comment type="caution">
    <text evidence="20">Lacks conserved residue(s) required for the propagation of feature annotation.</text>
</comment>
<dbReference type="PROSITE" id="PS50026">
    <property type="entry name" value="EGF_3"/>
    <property type="match status" value="1"/>
</dbReference>
<dbReference type="EC" id="3.5.4.9" evidence="3"/>
<dbReference type="GO" id="GO:0043410">
    <property type="term" value="P:positive regulation of MAPK cascade"/>
    <property type="evidence" value="ECO:0007669"/>
    <property type="project" value="UniProtKB-ARBA"/>
</dbReference>
<dbReference type="GO" id="GO:0016020">
    <property type="term" value="C:membrane"/>
    <property type="evidence" value="ECO:0007669"/>
    <property type="project" value="UniProtKB-SubCell"/>
</dbReference>
<evidence type="ECO:0000256" key="11">
    <source>
        <dbReference type="ARBA" id="ARBA00023030"/>
    </source>
</evidence>
<dbReference type="HAMAP" id="MF_01576">
    <property type="entry name" value="THF_DHG_CYH"/>
    <property type="match status" value="1"/>
</dbReference>
<keyword evidence="11" id="KW-0339">Growth factor</keyword>
<dbReference type="InterPro" id="IPR020630">
    <property type="entry name" value="THF_DH/CycHdrlase_cat_dom"/>
</dbReference>
<organism evidence="23">
    <name type="scientific">Capra hircus</name>
    <name type="common">Goat</name>
    <dbReference type="NCBI Taxonomy" id="9925"/>
    <lineage>
        <taxon>Eukaryota</taxon>
        <taxon>Metazoa</taxon>
        <taxon>Chordata</taxon>
        <taxon>Craniata</taxon>
        <taxon>Vertebrata</taxon>
        <taxon>Euteleostomi</taxon>
        <taxon>Mammalia</taxon>
        <taxon>Eutheria</taxon>
        <taxon>Laurasiatheria</taxon>
        <taxon>Artiodactyla</taxon>
        <taxon>Ruminantia</taxon>
        <taxon>Pecora</taxon>
        <taxon>Bovidae</taxon>
        <taxon>Caprinae</taxon>
        <taxon>Capra</taxon>
    </lineage>
</organism>
<keyword evidence="14" id="KW-0325">Glycoprotein</keyword>
<dbReference type="GO" id="GO:0035999">
    <property type="term" value="P:tetrahydrofolate interconversion"/>
    <property type="evidence" value="ECO:0007669"/>
    <property type="project" value="TreeGrafter"/>
</dbReference>
<evidence type="ECO:0000256" key="12">
    <source>
        <dbReference type="ARBA" id="ARBA00023136"/>
    </source>
</evidence>
<dbReference type="GO" id="GO:0005739">
    <property type="term" value="C:mitochondrion"/>
    <property type="evidence" value="ECO:0007669"/>
    <property type="project" value="TreeGrafter"/>
</dbReference>
<proteinExistence type="inferred from homology"/>
<dbReference type="GO" id="GO:0007173">
    <property type="term" value="P:epidermal growth factor receptor signaling pathway"/>
    <property type="evidence" value="ECO:0007669"/>
    <property type="project" value="UniProtKB-ARBA"/>
</dbReference>
<keyword evidence="9 21" id="KW-1133">Transmembrane helix</keyword>
<keyword evidence="12 21" id="KW-0472">Membrane</keyword>
<evidence type="ECO:0000256" key="19">
    <source>
        <dbReference type="ARBA" id="ARBA00078961"/>
    </source>
</evidence>
<evidence type="ECO:0000256" key="5">
    <source>
        <dbReference type="ARBA" id="ARBA00022563"/>
    </source>
</evidence>
<dbReference type="InterPro" id="IPR046346">
    <property type="entry name" value="Aminoacid_DH-like_N_sf"/>
</dbReference>
<evidence type="ECO:0000256" key="10">
    <source>
        <dbReference type="ARBA" id="ARBA00023002"/>
    </source>
</evidence>
<dbReference type="PROSITE" id="PS01186">
    <property type="entry name" value="EGF_2"/>
    <property type="match status" value="1"/>
</dbReference>
<dbReference type="Gene3D" id="3.40.50.10860">
    <property type="entry name" value="Leucine Dehydrogenase, chain A, domain 1"/>
    <property type="match status" value="1"/>
</dbReference>
<dbReference type="InterPro" id="IPR000672">
    <property type="entry name" value="THF_DH/CycHdrlase"/>
</dbReference>
<keyword evidence="8" id="KW-0378">Hydrolase</keyword>
<dbReference type="PRINTS" id="PR00085">
    <property type="entry name" value="THFDHDRGNASE"/>
</dbReference>
<dbReference type="GO" id="GO:0004488">
    <property type="term" value="F:methylenetetrahydrofolate dehydrogenase (NADP+) activity"/>
    <property type="evidence" value="ECO:0007669"/>
    <property type="project" value="InterPro"/>
</dbReference>
<comment type="subcellular location">
    <subcellularLocation>
        <location evidence="1">Membrane</location>
        <topology evidence="1">Single-pass type I membrane protein</topology>
    </subcellularLocation>
</comment>
<keyword evidence="10" id="KW-0560">Oxidoreductase</keyword>
<evidence type="ECO:0000256" key="2">
    <source>
        <dbReference type="ARBA" id="ARBA00011738"/>
    </source>
</evidence>
<dbReference type="AlphaFoldDB" id="A0A8C2Y2G5"/>
<dbReference type="Pfam" id="PF02882">
    <property type="entry name" value="THF_DHG_CYH_C"/>
    <property type="match status" value="1"/>
</dbReference>
<dbReference type="Ensembl" id="ENSCHIT00010056731.1">
    <property type="protein sequence ID" value="ENSCHIP00010040704.1"/>
    <property type="gene ID" value="ENSCHIG00010029879.1"/>
</dbReference>
<dbReference type="GO" id="GO:0004487">
    <property type="term" value="F:methylenetetrahydrofolate dehydrogenase (NAD+) activity"/>
    <property type="evidence" value="ECO:0007669"/>
    <property type="project" value="TreeGrafter"/>
</dbReference>
<evidence type="ECO:0000256" key="14">
    <source>
        <dbReference type="ARBA" id="ARBA00023180"/>
    </source>
</evidence>
<dbReference type="PANTHER" id="PTHR48099:SF7">
    <property type="entry name" value="BIFUNCTIONAL METHYLENETETRAHYDROFOLATE DEHYDROGENASE_CYCLOHYDROLASE 2, MITOCHONDRIAL"/>
    <property type="match status" value="1"/>
</dbReference>
<comment type="function">
    <text evidence="17">Promotes the growth of epithelial cells. May stimulate the phosphorylation of EGFR and mitogen-activated protein kinases.</text>
</comment>
<comment type="subunit">
    <text evidence="2">Homodimer.</text>
</comment>
<evidence type="ECO:0000259" key="22">
    <source>
        <dbReference type="PROSITE" id="PS50026"/>
    </source>
</evidence>
<feature type="disulfide bond" evidence="20">
    <location>
        <begin position="382"/>
        <end position="391"/>
    </location>
</feature>
<dbReference type="CDD" id="cd00054">
    <property type="entry name" value="EGF_CA"/>
    <property type="match status" value="1"/>
</dbReference>
<feature type="domain" description="EGF-like" evidence="22">
    <location>
        <begin position="352"/>
        <end position="392"/>
    </location>
</feature>
<dbReference type="GO" id="GO:0004477">
    <property type="term" value="F:methenyltetrahydrofolate cyclohydrolase activity"/>
    <property type="evidence" value="ECO:0007669"/>
    <property type="project" value="UniProtKB-EC"/>
</dbReference>
<evidence type="ECO:0000256" key="4">
    <source>
        <dbReference type="ARBA" id="ARBA00022536"/>
    </source>
</evidence>
<protein>
    <recommendedName>
        <fullName evidence="18">Epigen</fullName>
        <ecNumber evidence="3">3.5.4.9</ecNumber>
    </recommendedName>
    <alternativeName>
        <fullName evidence="19">Epithelial mitogen</fullName>
    </alternativeName>
</protein>
<dbReference type="CDD" id="cd01080">
    <property type="entry name" value="NAD_bind_m-THF_DH_Cyclohyd"/>
    <property type="match status" value="1"/>
</dbReference>
<keyword evidence="4 20" id="KW-0245">EGF-like domain</keyword>
<dbReference type="Gene3D" id="2.10.25.10">
    <property type="entry name" value="Laminin"/>
    <property type="match status" value="1"/>
</dbReference>
<evidence type="ECO:0000256" key="15">
    <source>
        <dbReference type="ARBA" id="ARBA00023268"/>
    </source>
</evidence>
<dbReference type="Gene3D" id="3.40.50.720">
    <property type="entry name" value="NAD(P)-binding Rossmann-like Domain"/>
    <property type="match status" value="1"/>
</dbReference>
<accession>A0A8C2Y2G5</accession>
<keyword evidence="13 20" id="KW-1015">Disulfide bond</keyword>
<dbReference type="GO" id="GO:0005576">
    <property type="term" value="C:extracellular region"/>
    <property type="evidence" value="ECO:0007669"/>
    <property type="project" value="UniProtKB-ARBA"/>
</dbReference>
<reference evidence="23" key="1">
    <citation type="submission" date="2019-03" db="EMBL/GenBank/DDBJ databases">
        <title>Genome sequencing and reference-guided assembly of Black Bengal Goat (Capra hircus).</title>
        <authorList>
            <person name="Siddiki A.Z."/>
            <person name="Baten A."/>
            <person name="Billah M."/>
            <person name="Alam M.A.U."/>
            <person name="Shawrob K.S.M."/>
            <person name="Saha S."/>
            <person name="Chowdhury M."/>
            <person name="Rahman A.H."/>
            <person name="Stear M."/>
            <person name="Miah G."/>
            <person name="Das G.B."/>
            <person name="Hossain M.M."/>
            <person name="Kumkum M."/>
            <person name="Islam M.S."/>
            <person name="Mollah A.M."/>
            <person name="Ahsan A."/>
            <person name="Tusar F."/>
            <person name="Khan M.K.I."/>
        </authorList>
    </citation>
    <scope>NUCLEOTIDE SEQUENCE [LARGE SCALE GENOMIC DNA]</scope>
</reference>
<dbReference type="PANTHER" id="PTHR48099">
    <property type="entry name" value="C-1-TETRAHYDROFOLATE SYNTHASE, CYTOPLASMIC-RELATED"/>
    <property type="match status" value="1"/>
</dbReference>
<evidence type="ECO:0000256" key="6">
    <source>
        <dbReference type="ARBA" id="ARBA00022692"/>
    </source>
</evidence>
<comment type="catalytic activity">
    <reaction evidence="16">
        <text>(6R)-5,10-methenyltetrahydrofolate + H2O = (6R)-10-formyltetrahydrofolate + H(+)</text>
        <dbReference type="Rhea" id="RHEA:23700"/>
        <dbReference type="ChEBI" id="CHEBI:15377"/>
        <dbReference type="ChEBI" id="CHEBI:15378"/>
        <dbReference type="ChEBI" id="CHEBI:57455"/>
        <dbReference type="ChEBI" id="CHEBI:195366"/>
        <dbReference type="EC" id="3.5.4.9"/>
    </reaction>
</comment>
<evidence type="ECO:0000256" key="7">
    <source>
        <dbReference type="ARBA" id="ARBA00022729"/>
    </source>
</evidence>
<name>A0A8C2Y2G5_CAPHI</name>
<dbReference type="GO" id="GO:0008284">
    <property type="term" value="P:positive regulation of cell population proliferation"/>
    <property type="evidence" value="ECO:0007669"/>
    <property type="project" value="UniProtKB-ARBA"/>
</dbReference>
<keyword evidence="6 21" id="KW-0812">Transmembrane</keyword>
<keyword evidence="15" id="KW-0511">Multifunctional enzyme</keyword>
<keyword evidence="7" id="KW-0732">Signal</keyword>
<evidence type="ECO:0000256" key="9">
    <source>
        <dbReference type="ARBA" id="ARBA00022989"/>
    </source>
</evidence>
<dbReference type="FunFam" id="2.10.25.10:FF:000427">
    <property type="entry name" value="epigen isoform X1"/>
    <property type="match status" value="1"/>
</dbReference>
<evidence type="ECO:0000256" key="1">
    <source>
        <dbReference type="ARBA" id="ARBA00004479"/>
    </source>
</evidence>
<evidence type="ECO:0000313" key="23">
    <source>
        <dbReference type="Ensembl" id="ENSCHIP00010040704.1"/>
    </source>
</evidence>
<evidence type="ECO:0000256" key="20">
    <source>
        <dbReference type="PROSITE-ProRule" id="PRU00076"/>
    </source>
</evidence>
<dbReference type="FunFam" id="3.40.50.720:FF:000070">
    <property type="entry name" value="probable bifunctional methylenetetrahydrofolate dehydrogenase/cyclohydrolase 2"/>
    <property type="match status" value="1"/>
</dbReference>
<dbReference type="FunFam" id="3.40.50.10860:FF:000005">
    <property type="entry name" value="C-1-tetrahydrofolate synthase, cytoplasmic, putative"/>
    <property type="match status" value="1"/>
</dbReference>